<evidence type="ECO:0000313" key="3">
    <source>
        <dbReference type="Proteomes" id="UP000234323"/>
    </source>
</evidence>
<keyword evidence="3" id="KW-1185">Reference proteome</keyword>
<dbReference type="AlphaFoldDB" id="A0A2I1GH04"/>
<gene>
    <name evidence="2" type="ORF">RhiirA4_460616</name>
</gene>
<evidence type="ECO:0000313" key="2">
    <source>
        <dbReference type="EMBL" id="PKY45906.1"/>
    </source>
</evidence>
<dbReference type="Gene3D" id="1.10.510.10">
    <property type="entry name" value="Transferase(Phosphotransferase) domain 1"/>
    <property type="match status" value="1"/>
</dbReference>
<sequence length="103" mass="11828">MWEISSGCPPFKDCDGNALAICIYNGVREDTIPGTPEEYEKLYKNCWNQEPEERLTIIKILDEFERMGLGNIFRSNLFNDNDNITLESQTIAQFITSDLSIDD</sequence>
<organism evidence="2 3">
    <name type="scientific">Rhizophagus irregularis</name>
    <dbReference type="NCBI Taxonomy" id="588596"/>
    <lineage>
        <taxon>Eukaryota</taxon>
        <taxon>Fungi</taxon>
        <taxon>Fungi incertae sedis</taxon>
        <taxon>Mucoromycota</taxon>
        <taxon>Glomeromycotina</taxon>
        <taxon>Glomeromycetes</taxon>
        <taxon>Glomerales</taxon>
        <taxon>Glomeraceae</taxon>
        <taxon>Rhizophagus</taxon>
    </lineage>
</organism>
<proteinExistence type="predicted"/>
<evidence type="ECO:0000259" key="1">
    <source>
        <dbReference type="Pfam" id="PF07714"/>
    </source>
</evidence>
<dbReference type="SUPFAM" id="SSF56112">
    <property type="entry name" value="Protein kinase-like (PK-like)"/>
    <property type="match status" value="1"/>
</dbReference>
<dbReference type="InterPro" id="IPR011009">
    <property type="entry name" value="Kinase-like_dom_sf"/>
</dbReference>
<dbReference type="InterPro" id="IPR001245">
    <property type="entry name" value="Ser-Thr/Tyr_kinase_cat_dom"/>
</dbReference>
<accession>A0A2I1GH04</accession>
<dbReference type="GO" id="GO:0004672">
    <property type="term" value="F:protein kinase activity"/>
    <property type="evidence" value="ECO:0007669"/>
    <property type="project" value="InterPro"/>
</dbReference>
<reference evidence="2 3" key="1">
    <citation type="submission" date="2015-10" db="EMBL/GenBank/DDBJ databases">
        <title>Genome analyses suggest a sexual origin of heterokaryosis in a supposedly ancient asexual fungus.</title>
        <authorList>
            <person name="Ropars J."/>
            <person name="Sedzielewska K."/>
            <person name="Noel J."/>
            <person name="Charron P."/>
            <person name="Farinelli L."/>
            <person name="Marton T."/>
            <person name="Kruger M."/>
            <person name="Pelin A."/>
            <person name="Brachmann A."/>
            <person name="Corradi N."/>
        </authorList>
    </citation>
    <scope>NUCLEOTIDE SEQUENCE [LARGE SCALE GENOMIC DNA]</scope>
    <source>
        <strain evidence="2 3">A4</strain>
    </source>
</reference>
<name>A0A2I1GH04_9GLOM</name>
<dbReference type="Pfam" id="PF07714">
    <property type="entry name" value="PK_Tyr_Ser-Thr"/>
    <property type="match status" value="1"/>
</dbReference>
<protein>
    <recommendedName>
        <fullName evidence="1">Serine-threonine/tyrosine-protein kinase catalytic domain-containing protein</fullName>
    </recommendedName>
</protein>
<comment type="caution">
    <text evidence="2">The sequence shown here is derived from an EMBL/GenBank/DDBJ whole genome shotgun (WGS) entry which is preliminary data.</text>
</comment>
<dbReference type="EMBL" id="LLXI01000419">
    <property type="protein sequence ID" value="PKY45906.1"/>
    <property type="molecule type" value="Genomic_DNA"/>
</dbReference>
<feature type="domain" description="Serine-threonine/tyrosine-protein kinase catalytic" evidence="1">
    <location>
        <begin position="1"/>
        <end position="63"/>
    </location>
</feature>
<dbReference type="Proteomes" id="UP000234323">
    <property type="component" value="Unassembled WGS sequence"/>
</dbReference>
<dbReference type="VEuPathDB" id="FungiDB:FUN_025140"/>